<feature type="transmembrane region" description="Helical" evidence="1">
    <location>
        <begin position="44"/>
        <end position="62"/>
    </location>
</feature>
<organism evidence="2 3">
    <name type="scientific">Dipteronia sinensis</name>
    <dbReference type="NCBI Taxonomy" id="43782"/>
    <lineage>
        <taxon>Eukaryota</taxon>
        <taxon>Viridiplantae</taxon>
        <taxon>Streptophyta</taxon>
        <taxon>Embryophyta</taxon>
        <taxon>Tracheophyta</taxon>
        <taxon>Spermatophyta</taxon>
        <taxon>Magnoliopsida</taxon>
        <taxon>eudicotyledons</taxon>
        <taxon>Gunneridae</taxon>
        <taxon>Pentapetalae</taxon>
        <taxon>rosids</taxon>
        <taxon>malvids</taxon>
        <taxon>Sapindales</taxon>
        <taxon>Sapindaceae</taxon>
        <taxon>Hippocastanoideae</taxon>
        <taxon>Acereae</taxon>
        <taxon>Dipteronia</taxon>
    </lineage>
</organism>
<dbReference type="Proteomes" id="UP001281410">
    <property type="component" value="Unassembled WGS sequence"/>
</dbReference>
<gene>
    <name evidence="2" type="ORF">Dsin_024691</name>
</gene>
<comment type="caution">
    <text evidence="2">The sequence shown here is derived from an EMBL/GenBank/DDBJ whole genome shotgun (WGS) entry which is preliminary data.</text>
</comment>
<evidence type="ECO:0000313" key="2">
    <source>
        <dbReference type="EMBL" id="KAK3193381.1"/>
    </source>
</evidence>
<proteinExistence type="predicted"/>
<dbReference type="AlphaFoldDB" id="A0AAE0DWG4"/>
<accession>A0AAE0DWG4</accession>
<evidence type="ECO:0000256" key="1">
    <source>
        <dbReference type="SAM" id="Phobius"/>
    </source>
</evidence>
<sequence length="174" mass="19662">MHRFRVKTHRNGGIDPRTTIGLGWLSMGSGLGDPSNQEKTHLMIWWWFGYGFGGGLVWIWLLQDEKKSGFGLKKSGFGSIPAQSYPRKFWGSRIKSSLVHTSKATRRQRAKSTPEDLEARVHWSIPAQGYPRSHLQKVSSKFVGSYPSRVTRELAPNCPQLRSPRGLRCSIPAK</sequence>
<name>A0AAE0DWG4_9ROSI</name>
<evidence type="ECO:0000313" key="3">
    <source>
        <dbReference type="Proteomes" id="UP001281410"/>
    </source>
</evidence>
<keyword evidence="1" id="KW-0812">Transmembrane</keyword>
<keyword evidence="1" id="KW-1133">Transmembrane helix</keyword>
<keyword evidence="3" id="KW-1185">Reference proteome</keyword>
<protein>
    <submittedName>
        <fullName evidence="2">Uncharacterized protein</fullName>
    </submittedName>
</protein>
<keyword evidence="1" id="KW-0472">Membrane</keyword>
<reference evidence="2" key="1">
    <citation type="journal article" date="2023" name="Plant J.">
        <title>Genome sequences and population genomics provide insights into the demographic history, inbreeding, and mutation load of two 'living fossil' tree species of Dipteronia.</title>
        <authorList>
            <person name="Feng Y."/>
            <person name="Comes H.P."/>
            <person name="Chen J."/>
            <person name="Zhu S."/>
            <person name="Lu R."/>
            <person name="Zhang X."/>
            <person name="Li P."/>
            <person name="Qiu J."/>
            <person name="Olsen K.M."/>
            <person name="Qiu Y."/>
        </authorList>
    </citation>
    <scope>NUCLEOTIDE SEQUENCE</scope>
    <source>
        <strain evidence="2">NBL</strain>
    </source>
</reference>
<dbReference type="EMBL" id="JANJYJ010000008">
    <property type="protein sequence ID" value="KAK3193381.1"/>
    <property type="molecule type" value="Genomic_DNA"/>
</dbReference>